<evidence type="ECO:0000256" key="9">
    <source>
        <dbReference type="ARBA" id="ARBA00022798"/>
    </source>
</evidence>
<dbReference type="Proteomes" id="UP000186817">
    <property type="component" value="Unassembled WGS sequence"/>
</dbReference>
<protein>
    <recommendedName>
        <fullName evidence="5">diacylglycerol O-acyltransferase</fullName>
        <ecNumber evidence="5">2.3.1.20</ecNumber>
    </recommendedName>
</protein>
<dbReference type="GO" id="GO:0004144">
    <property type="term" value="F:diacylglycerol O-acyltransferase activity"/>
    <property type="evidence" value="ECO:0007669"/>
    <property type="project" value="UniProtKB-EC"/>
</dbReference>
<evidence type="ECO:0000256" key="7">
    <source>
        <dbReference type="ARBA" id="ARBA00022679"/>
    </source>
</evidence>
<dbReference type="EC" id="2.3.1.20" evidence="5"/>
<keyword evidence="9" id="KW-0319">Glycerol metabolism</keyword>
<dbReference type="OrthoDB" id="264532at2759"/>
<evidence type="ECO:0000256" key="2">
    <source>
        <dbReference type="ARBA" id="ARBA00004771"/>
    </source>
</evidence>
<dbReference type="PANTHER" id="PTHR12317:SF0">
    <property type="entry name" value="ACYLTRANSFERASE"/>
    <property type="match status" value="1"/>
</dbReference>
<keyword evidence="14 17" id="KW-0012">Acyltransferase</keyword>
<evidence type="ECO:0000256" key="11">
    <source>
        <dbReference type="ARBA" id="ARBA00022989"/>
    </source>
</evidence>
<comment type="pathway">
    <text evidence="3">Lipid metabolism.</text>
</comment>
<comment type="pathway">
    <text evidence="2">Glycerolipid metabolism; triacylglycerol biosynthesis.</text>
</comment>
<dbReference type="Pfam" id="PF03982">
    <property type="entry name" value="DAGAT"/>
    <property type="match status" value="1"/>
</dbReference>
<evidence type="ECO:0000256" key="4">
    <source>
        <dbReference type="ARBA" id="ARBA00005420"/>
    </source>
</evidence>
<evidence type="ECO:0000256" key="13">
    <source>
        <dbReference type="ARBA" id="ARBA00023136"/>
    </source>
</evidence>
<dbReference type="AlphaFoldDB" id="A0A1Q9EAU1"/>
<evidence type="ECO:0000313" key="18">
    <source>
        <dbReference type="Proteomes" id="UP000186817"/>
    </source>
</evidence>
<organism evidence="17 18">
    <name type="scientific">Symbiodinium microadriaticum</name>
    <name type="common">Dinoflagellate</name>
    <name type="synonym">Zooxanthella microadriatica</name>
    <dbReference type="NCBI Taxonomy" id="2951"/>
    <lineage>
        <taxon>Eukaryota</taxon>
        <taxon>Sar</taxon>
        <taxon>Alveolata</taxon>
        <taxon>Dinophyceae</taxon>
        <taxon>Suessiales</taxon>
        <taxon>Symbiodiniaceae</taxon>
        <taxon>Symbiodinium</taxon>
    </lineage>
</organism>
<evidence type="ECO:0000256" key="3">
    <source>
        <dbReference type="ARBA" id="ARBA00005189"/>
    </source>
</evidence>
<keyword evidence="18" id="KW-1185">Reference proteome</keyword>
<keyword evidence="10" id="KW-0256">Endoplasmic reticulum</keyword>
<evidence type="ECO:0000256" key="15">
    <source>
        <dbReference type="SAM" id="MobiDB-lite"/>
    </source>
</evidence>
<evidence type="ECO:0000256" key="16">
    <source>
        <dbReference type="SAM" id="Phobius"/>
    </source>
</evidence>
<feature type="region of interest" description="Disordered" evidence="15">
    <location>
        <begin position="356"/>
        <end position="394"/>
    </location>
</feature>
<reference evidence="17 18" key="1">
    <citation type="submission" date="2016-02" db="EMBL/GenBank/DDBJ databases">
        <title>Genome analysis of coral dinoflagellate symbionts highlights evolutionary adaptations to a symbiotic lifestyle.</title>
        <authorList>
            <person name="Aranda M."/>
            <person name="Li Y."/>
            <person name="Liew Y.J."/>
            <person name="Baumgarten S."/>
            <person name="Simakov O."/>
            <person name="Wilson M."/>
            <person name="Piel J."/>
            <person name="Ashoor H."/>
            <person name="Bougouffa S."/>
            <person name="Bajic V.B."/>
            <person name="Ryu T."/>
            <person name="Ravasi T."/>
            <person name="Bayer T."/>
            <person name="Micklem G."/>
            <person name="Kim H."/>
            <person name="Bhak J."/>
            <person name="Lajeunesse T.C."/>
            <person name="Voolstra C.R."/>
        </authorList>
    </citation>
    <scope>NUCLEOTIDE SEQUENCE [LARGE SCALE GENOMIC DNA]</scope>
    <source>
        <strain evidence="17 18">CCMP2467</strain>
    </source>
</reference>
<keyword evidence="13 16" id="KW-0472">Membrane</keyword>
<dbReference type="GO" id="GO:0006071">
    <property type="term" value="P:glycerol metabolic process"/>
    <property type="evidence" value="ECO:0007669"/>
    <property type="project" value="UniProtKB-KW"/>
</dbReference>
<name>A0A1Q9EAU1_SYMMI</name>
<keyword evidence="7 17" id="KW-0808">Transferase</keyword>
<feature type="transmembrane region" description="Helical" evidence="16">
    <location>
        <begin position="61"/>
        <end position="80"/>
    </location>
</feature>
<dbReference type="InterPro" id="IPR007130">
    <property type="entry name" value="DAGAT"/>
</dbReference>
<keyword evidence="8 16" id="KW-0812">Transmembrane</keyword>
<gene>
    <name evidence="17" type="primary">dgat2</name>
    <name evidence="17" type="ORF">AK812_SmicGene12379</name>
</gene>
<comment type="similarity">
    <text evidence="4">Belongs to the diacylglycerol acyltransferase family.</text>
</comment>
<evidence type="ECO:0000256" key="5">
    <source>
        <dbReference type="ARBA" id="ARBA00013244"/>
    </source>
</evidence>
<feature type="compositionally biased region" description="Polar residues" evidence="15">
    <location>
        <begin position="314"/>
        <end position="324"/>
    </location>
</feature>
<comment type="subcellular location">
    <subcellularLocation>
        <location evidence="1">Endoplasmic reticulum membrane</location>
        <topology evidence="1">Multi-pass membrane protein</topology>
    </subcellularLocation>
</comment>
<comment type="caution">
    <text evidence="17">The sequence shown here is derived from an EMBL/GenBank/DDBJ whole genome shotgun (WGS) entry which is preliminary data.</text>
</comment>
<evidence type="ECO:0000256" key="14">
    <source>
        <dbReference type="ARBA" id="ARBA00023315"/>
    </source>
</evidence>
<dbReference type="GO" id="GO:0019432">
    <property type="term" value="P:triglyceride biosynthetic process"/>
    <property type="evidence" value="ECO:0007669"/>
    <property type="project" value="TreeGrafter"/>
</dbReference>
<sequence length="562" mass="60693">MEVSASRDLSRDAQTDLAAALDLPQVKSWTNGLLAHLIIVPAWVLPPGLLLGSLLLAGAPFGVAGLLANLGVAAVLLAGPKSARPALCIFVLCMAYRSGDRLAMAAAIFASFLTWLVTRSGKIARRPWLFEYVSTWAKDFYAETALRGALDDIRPTKSFFGFHPHGCLSAGFTINGTFNPDFMKAATRVAWLCDNTLRHKNPGFRLMAEAYEAEAKNNVPAVAFFGWSLLPFLPRPQSRLLTYVGKGIDLPQIPEPSNEDVDHWHKVYMEGLQKLFDENKADAGYPDRSAGQEGAVCAMSEDSAPSAKRRKTNFSDARSASTGALNKGVRSAAITESALPEDLRLGCFEILEAPAPKKKERRSEAAKERPKPPASPQDAMPKVAAEEVTQEAGSASSAAAAKAAASKQSSQPTAAELAAKAAAEATKLAKEKEQNQRREREYFKPYIGAELQLSGEVDVVTSSLYVVEMPPAAVKAPGMQLVVALIQHYGEPGSRAEEQLRCVTILEEQDLAVFPMQMKRWDHAGLHSSCVPAVVQARLENLAVEFGEEAAEVVVAWLHSVS</sequence>
<proteinExistence type="inferred from homology"/>
<feature type="region of interest" description="Disordered" evidence="15">
    <location>
        <begin position="283"/>
        <end position="330"/>
    </location>
</feature>
<evidence type="ECO:0000256" key="10">
    <source>
        <dbReference type="ARBA" id="ARBA00022824"/>
    </source>
</evidence>
<evidence type="ECO:0000256" key="8">
    <source>
        <dbReference type="ARBA" id="ARBA00022692"/>
    </source>
</evidence>
<feature type="transmembrane region" description="Helical" evidence="16">
    <location>
        <begin position="33"/>
        <end position="55"/>
    </location>
</feature>
<keyword evidence="11 16" id="KW-1133">Transmembrane helix</keyword>
<feature type="compositionally biased region" description="Basic and acidic residues" evidence="15">
    <location>
        <begin position="356"/>
        <end position="371"/>
    </location>
</feature>
<evidence type="ECO:0000256" key="6">
    <source>
        <dbReference type="ARBA" id="ARBA00022516"/>
    </source>
</evidence>
<accession>A0A1Q9EAU1</accession>
<evidence type="ECO:0000313" key="17">
    <source>
        <dbReference type="EMBL" id="OLQ04527.1"/>
    </source>
</evidence>
<feature type="transmembrane region" description="Helical" evidence="16">
    <location>
        <begin position="101"/>
        <end position="118"/>
    </location>
</feature>
<keyword evidence="6" id="KW-0444">Lipid biosynthesis</keyword>
<evidence type="ECO:0000256" key="1">
    <source>
        <dbReference type="ARBA" id="ARBA00004477"/>
    </source>
</evidence>
<dbReference type="GO" id="GO:0005789">
    <property type="term" value="C:endoplasmic reticulum membrane"/>
    <property type="evidence" value="ECO:0007669"/>
    <property type="project" value="UniProtKB-SubCell"/>
</dbReference>
<evidence type="ECO:0000256" key="12">
    <source>
        <dbReference type="ARBA" id="ARBA00023098"/>
    </source>
</evidence>
<dbReference type="PANTHER" id="PTHR12317">
    <property type="entry name" value="DIACYLGLYCEROL O-ACYLTRANSFERASE"/>
    <property type="match status" value="1"/>
</dbReference>
<dbReference type="EMBL" id="LSRX01000208">
    <property type="protein sequence ID" value="OLQ04527.1"/>
    <property type="molecule type" value="Genomic_DNA"/>
</dbReference>
<keyword evidence="12" id="KW-0443">Lipid metabolism</keyword>